<evidence type="ECO:0000259" key="2">
    <source>
        <dbReference type="SMART" id="SM00504"/>
    </source>
</evidence>
<reference evidence="3" key="1">
    <citation type="submission" date="2021-02" db="EMBL/GenBank/DDBJ databases">
        <authorList>
            <person name="Nowell W R."/>
        </authorList>
    </citation>
    <scope>NUCLEOTIDE SEQUENCE</scope>
</reference>
<dbReference type="Proteomes" id="UP000663865">
    <property type="component" value="Unassembled WGS sequence"/>
</dbReference>
<feature type="domain" description="U-box" evidence="2">
    <location>
        <begin position="258"/>
        <end position="319"/>
    </location>
</feature>
<dbReference type="GO" id="GO:0004842">
    <property type="term" value="F:ubiquitin-protein transferase activity"/>
    <property type="evidence" value="ECO:0007669"/>
    <property type="project" value="InterPro"/>
</dbReference>
<protein>
    <recommendedName>
        <fullName evidence="2">U-box domain-containing protein</fullName>
    </recommendedName>
</protein>
<dbReference type="EMBL" id="CAJOBS010000031">
    <property type="protein sequence ID" value="CAF4474101.1"/>
    <property type="molecule type" value="Genomic_DNA"/>
</dbReference>
<feature type="region of interest" description="Disordered" evidence="1">
    <location>
        <begin position="213"/>
        <end position="246"/>
    </location>
</feature>
<dbReference type="GO" id="GO:0016567">
    <property type="term" value="P:protein ubiquitination"/>
    <property type="evidence" value="ECO:0007669"/>
    <property type="project" value="InterPro"/>
</dbReference>
<dbReference type="CDD" id="cd16655">
    <property type="entry name" value="RING-Ubox_WDSUB1-like"/>
    <property type="match status" value="1"/>
</dbReference>
<evidence type="ECO:0000256" key="1">
    <source>
        <dbReference type="SAM" id="MobiDB-lite"/>
    </source>
</evidence>
<dbReference type="Proteomes" id="UP000663838">
    <property type="component" value="Unassembled WGS sequence"/>
</dbReference>
<comment type="caution">
    <text evidence="3">The sequence shown here is derived from an EMBL/GenBank/DDBJ whole genome shotgun (WGS) entry which is preliminary data.</text>
</comment>
<dbReference type="InterPro" id="IPR013083">
    <property type="entry name" value="Znf_RING/FYVE/PHD"/>
</dbReference>
<organism evidence="3 5">
    <name type="scientific">Rotaria socialis</name>
    <dbReference type="NCBI Taxonomy" id="392032"/>
    <lineage>
        <taxon>Eukaryota</taxon>
        <taxon>Metazoa</taxon>
        <taxon>Spiralia</taxon>
        <taxon>Gnathifera</taxon>
        <taxon>Rotifera</taxon>
        <taxon>Eurotatoria</taxon>
        <taxon>Bdelloidea</taxon>
        <taxon>Philodinida</taxon>
        <taxon>Philodinidae</taxon>
        <taxon>Rotaria</taxon>
    </lineage>
</organism>
<dbReference type="AlphaFoldDB" id="A0A818T5C2"/>
<dbReference type="SUPFAM" id="SSF57850">
    <property type="entry name" value="RING/U-box"/>
    <property type="match status" value="1"/>
</dbReference>
<dbReference type="InterPro" id="IPR003613">
    <property type="entry name" value="Ubox_domain"/>
</dbReference>
<dbReference type="PANTHER" id="PTHR46573:SF1">
    <property type="entry name" value="WD REPEAT, SAM AND U-BOX DOMAIN-CONTAINING PROTEIN 1"/>
    <property type="match status" value="1"/>
</dbReference>
<accession>A0A818T5C2</accession>
<dbReference type="Pfam" id="PF04564">
    <property type="entry name" value="U-box"/>
    <property type="match status" value="1"/>
</dbReference>
<dbReference type="InterPro" id="IPR052085">
    <property type="entry name" value="WD-SAM-U-box"/>
</dbReference>
<name>A0A818T5C2_9BILA</name>
<evidence type="ECO:0000313" key="4">
    <source>
        <dbReference type="EMBL" id="CAF4474101.1"/>
    </source>
</evidence>
<dbReference type="Gene3D" id="1.25.40.20">
    <property type="entry name" value="Ankyrin repeat-containing domain"/>
    <property type="match status" value="1"/>
</dbReference>
<sequence>MSATSPPTYDQIYLKAKNGFTGDATVWNQIFQYIRLYPNELFYISSNRAWSIGHQIVYHGNLKLLQSLLSLYNERNPIDIESKTRDTPNPKTILDVANERKERFREQYEYIKHLFDQDKFNRACKAYDWVTVDNMLERDARLLNEKPPYCLNYFIHYLVLYGDVRKLSDYVLRSYQFQIHLKNADGKTPLVLAQEQRNDDLVEEIRSLIPSGDRENATMNDEREDDRSVFVDSPPTTANRQTSVPTTVQQVTPQLLKNLTCTITKRIFVDPVKATDGKTYERSAIIDWLRGNRVSPQTGEFMDGVLVDDIPTKNLIIELRQRNLLP</sequence>
<gene>
    <name evidence="3" type="ORF">KIK155_LOCUS25287</name>
    <name evidence="4" type="ORF">TOA249_LOCUS1179</name>
</gene>
<dbReference type="SMART" id="SM00504">
    <property type="entry name" value="Ubox"/>
    <property type="match status" value="1"/>
</dbReference>
<dbReference type="Gene3D" id="3.30.40.10">
    <property type="entry name" value="Zinc/RING finger domain, C3HC4 (zinc finger)"/>
    <property type="match status" value="1"/>
</dbReference>
<evidence type="ECO:0000313" key="5">
    <source>
        <dbReference type="Proteomes" id="UP000663865"/>
    </source>
</evidence>
<dbReference type="EMBL" id="CAJNYV010004561">
    <property type="protein sequence ID" value="CAF3680254.1"/>
    <property type="molecule type" value="Genomic_DNA"/>
</dbReference>
<evidence type="ECO:0000313" key="3">
    <source>
        <dbReference type="EMBL" id="CAF3680254.1"/>
    </source>
</evidence>
<dbReference type="InterPro" id="IPR036770">
    <property type="entry name" value="Ankyrin_rpt-contain_sf"/>
</dbReference>
<dbReference type="PANTHER" id="PTHR46573">
    <property type="entry name" value="WD REPEAT, SAM AND U-BOX DOMAIN-CONTAINING PROTEIN 1"/>
    <property type="match status" value="1"/>
</dbReference>
<proteinExistence type="predicted"/>
<dbReference type="SUPFAM" id="SSF48403">
    <property type="entry name" value="Ankyrin repeat"/>
    <property type="match status" value="1"/>
</dbReference>